<comment type="subcellular location">
    <subcellularLocation>
        <location evidence="1">Endomembrane system</location>
    </subcellularLocation>
</comment>
<accession>A0A1E3NVN1</accession>
<keyword evidence="3 6" id="KW-0813">Transport</keyword>
<evidence type="ECO:0000256" key="5">
    <source>
        <dbReference type="ARBA" id="ARBA00023136"/>
    </source>
</evidence>
<evidence type="ECO:0000256" key="4">
    <source>
        <dbReference type="ARBA" id="ARBA00022927"/>
    </source>
</evidence>
<dbReference type="Gene3D" id="1.25.10.10">
    <property type="entry name" value="Leucine-rich Repeat Variant"/>
    <property type="match status" value="1"/>
</dbReference>
<keyword evidence="4 6" id="KW-0653">Protein transport</keyword>
<protein>
    <recommendedName>
        <fullName evidence="6">AP complex subunit beta</fullName>
    </recommendedName>
</protein>
<comment type="function">
    <text evidence="6">Adaptins are components of the adaptor complexes which link clathrin to receptors in coated vesicles. Clathrin-associated protein complexes are believed to interact with the cytoplasmic tails of membrane proteins, leading to their selection and concentration.</text>
</comment>
<dbReference type="InterPro" id="IPR002553">
    <property type="entry name" value="Clathrin/coatomer_adapt-like_N"/>
</dbReference>
<dbReference type="GO" id="GO:0005829">
    <property type="term" value="C:cytosol"/>
    <property type="evidence" value="ECO:0007669"/>
    <property type="project" value="GOC"/>
</dbReference>
<dbReference type="GO" id="GO:0006896">
    <property type="term" value="P:Golgi to vacuole transport"/>
    <property type="evidence" value="ECO:0007669"/>
    <property type="project" value="EnsemblFungi"/>
</dbReference>
<dbReference type="PANTHER" id="PTHR11134">
    <property type="entry name" value="ADAPTOR COMPLEX SUBUNIT BETA FAMILY MEMBER"/>
    <property type="match status" value="1"/>
</dbReference>
<dbReference type="InterPro" id="IPR016342">
    <property type="entry name" value="AP_complex_bsu_1_2_4"/>
</dbReference>
<dbReference type="OrthoDB" id="10254310at2759"/>
<proteinExistence type="inferred from homology"/>
<dbReference type="AlphaFoldDB" id="A0A1E3NVN1"/>
<evidence type="ECO:0000256" key="7">
    <source>
        <dbReference type="SAM" id="MobiDB-lite"/>
    </source>
</evidence>
<dbReference type="GO" id="GO:0006886">
    <property type="term" value="P:intracellular protein transport"/>
    <property type="evidence" value="ECO:0007669"/>
    <property type="project" value="InterPro"/>
</dbReference>
<gene>
    <name evidence="9" type="ORF">WICANDRAFT_71164</name>
</gene>
<dbReference type="GeneID" id="30201480"/>
<dbReference type="SUPFAM" id="SSF48371">
    <property type="entry name" value="ARM repeat"/>
    <property type="match status" value="1"/>
</dbReference>
<dbReference type="InterPro" id="IPR026739">
    <property type="entry name" value="AP_beta"/>
</dbReference>
<organism evidence="9 10">
    <name type="scientific">Wickerhamomyces anomalus (strain ATCC 58044 / CBS 1984 / NCYC 433 / NRRL Y-366-8)</name>
    <name type="common">Yeast</name>
    <name type="synonym">Hansenula anomala</name>
    <dbReference type="NCBI Taxonomy" id="683960"/>
    <lineage>
        <taxon>Eukaryota</taxon>
        <taxon>Fungi</taxon>
        <taxon>Dikarya</taxon>
        <taxon>Ascomycota</taxon>
        <taxon>Saccharomycotina</taxon>
        <taxon>Saccharomycetes</taxon>
        <taxon>Phaffomycetales</taxon>
        <taxon>Wickerhamomycetaceae</taxon>
        <taxon>Wickerhamomyces</taxon>
    </lineage>
</organism>
<feature type="region of interest" description="Disordered" evidence="7">
    <location>
        <begin position="638"/>
        <end position="663"/>
    </location>
</feature>
<evidence type="ECO:0000313" key="9">
    <source>
        <dbReference type="EMBL" id="ODQ57221.1"/>
    </source>
</evidence>
<dbReference type="PIRSF" id="PIRSF002291">
    <property type="entry name" value="AP_complex_beta"/>
    <property type="match status" value="1"/>
</dbReference>
<evidence type="ECO:0000259" key="8">
    <source>
        <dbReference type="Pfam" id="PF01602"/>
    </source>
</evidence>
<evidence type="ECO:0000256" key="2">
    <source>
        <dbReference type="ARBA" id="ARBA00006613"/>
    </source>
</evidence>
<dbReference type="Pfam" id="PF01602">
    <property type="entry name" value="Adaptin_N"/>
    <property type="match status" value="1"/>
</dbReference>
<evidence type="ECO:0000313" key="10">
    <source>
        <dbReference type="Proteomes" id="UP000094112"/>
    </source>
</evidence>
<dbReference type="InterPro" id="IPR016024">
    <property type="entry name" value="ARM-type_fold"/>
</dbReference>
<keyword evidence="10" id="KW-1185">Reference proteome</keyword>
<dbReference type="RefSeq" id="XP_019036428.1">
    <property type="nucleotide sequence ID" value="XM_019184234.1"/>
</dbReference>
<name>A0A1E3NVN1_WICAA</name>
<feature type="domain" description="Clathrin/coatomer adaptor adaptin-like N-terminal" evidence="8">
    <location>
        <begin position="16"/>
        <end position="532"/>
    </location>
</feature>
<dbReference type="Proteomes" id="UP000094112">
    <property type="component" value="Unassembled WGS sequence"/>
</dbReference>
<reference evidence="9 10" key="1">
    <citation type="journal article" date="2016" name="Proc. Natl. Acad. Sci. U.S.A.">
        <title>Comparative genomics of biotechnologically important yeasts.</title>
        <authorList>
            <person name="Riley R."/>
            <person name="Haridas S."/>
            <person name="Wolfe K.H."/>
            <person name="Lopes M.R."/>
            <person name="Hittinger C.T."/>
            <person name="Goeker M."/>
            <person name="Salamov A.A."/>
            <person name="Wisecaver J.H."/>
            <person name="Long T.M."/>
            <person name="Calvey C.H."/>
            <person name="Aerts A.L."/>
            <person name="Barry K.W."/>
            <person name="Choi C."/>
            <person name="Clum A."/>
            <person name="Coughlan A.Y."/>
            <person name="Deshpande S."/>
            <person name="Douglass A.P."/>
            <person name="Hanson S.J."/>
            <person name="Klenk H.-P."/>
            <person name="LaButti K.M."/>
            <person name="Lapidus A."/>
            <person name="Lindquist E.A."/>
            <person name="Lipzen A.M."/>
            <person name="Meier-Kolthoff J.P."/>
            <person name="Ohm R.A."/>
            <person name="Otillar R.P."/>
            <person name="Pangilinan J.L."/>
            <person name="Peng Y."/>
            <person name="Rokas A."/>
            <person name="Rosa C.A."/>
            <person name="Scheuner C."/>
            <person name="Sibirny A.A."/>
            <person name="Slot J.C."/>
            <person name="Stielow J.B."/>
            <person name="Sun H."/>
            <person name="Kurtzman C.P."/>
            <person name="Blackwell M."/>
            <person name="Grigoriev I.V."/>
            <person name="Jeffries T.W."/>
        </authorList>
    </citation>
    <scope>NUCLEOTIDE SEQUENCE [LARGE SCALE GENOMIC DNA]</scope>
    <source>
        <strain evidence="10">ATCC 58044 / CBS 1984 / NCYC 433 / NRRL Y-366-8</strain>
    </source>
</reference>
<evidence type="ECO:0000256" key="3">
    <source>
        <dbReference type="ARBA" id="ARBA00022448"/>
    </source>
</evidence>
<comment type="similarity">
    <text evidence="2 6">Belongs to the adaptor complexes large subunit family.</text>
</comment>
<evidence type="ECO:0000256" key="6">
    <source>
        <dbReference type="PIRNR" id="PIRNR002291"/>
    </source>
</evidence>
<evidence type="ECO:0000256" key="1">
    <source>
        <dbReference type="ARBA" id="ARBA00004308"/>
    </source>
</evidence>
<dbReference type="GO" id="GO:0030121">
    <property type="term" value="C:AP-1 adaptor complex"/>
    <property type="evidence" value="ECO:0007669"/>
    <property type="project" value="EnsemblFungi"/>
</dbReference>
<keyword evidence="5 6" id="KW-0472">Membrane</keyword>
<dbReference type="GO" id="GO:0048203">
    <property type="term" value="P:vesicle targeting, trans-Golgi to endosome"/>
    <property type="evidence" value="ECO:0007669"/>
    <property type="project" value="EnsemblFungi"/>
</dbReference>
<dbReference type="InterPro" id="IPR011989">
    <property type="entry name" value="ARM-like"/>
</dbReference>
<dbReference type="GO" id="GO:0030276">
    <property type="term" value="F:clathrin binding"/>
    <property type="evidence" value="ECO:0007669"/>
    <property type="project" value="EnsemblFungi"/>
</dbReference>
<sequence>MSLEKKIKKMFQAPRKGETYELRAGLVSQYASERKDSIKQVIAAMTVGKDVSALFPDVLKNIATHDLKQKKLVYLYLMNYAKTHPELCILAVNTFVQDTEDPNPLVRALAIRTMGCIRVDKMVDYMEIPLNRTLTDENPYVRKTAAICVAKLFDLNREICIENGFLDKLQKLAEDSNPMVVANAISALAEIHESDPSLKVLEITSDVLKRFLMALNECTEWGRITILTALSDYETADKEEASHIIERVIPQLQHSNPSVVLAAIKVIINNVEKLKSNADEYEQILKKLAAPLVSLVSTPPEVQFVTLRNIRIIIEKYPAILTNYFKVFFVRYNDPLYLKLEKIEIIVRLANENNSGLILNELKEYGYEFDTEFVKRAVKAIGQVGIKLPKYAAKATEYLIGLINERELYDEVTIVLRDVLRAFPKNLGSTIVPTLVQIQDNLVDSEAIASFVWVLGEFDVVDFENKLSEYVDGFIELDLQIQSALVYSLVKINVKTGQLKELLAKIFNNVDAIENIEIRDQIYLYWRILSLDDSSELKKLILFKLEKINNTIPTFQPELLAFLLKELSTLNSVYFTTGVSKGTKTTQIKKIKDIQLTVHNEENLLDFDDDGSSNTANGEAQGESINILDELNDLFSSSTIQPQQQQQQQQQGNNNNTNNGISKDLLDLF</sequence>
<feature type="compositionally biased region" description="Low complexity" evidence="7">
    <location>
        <begin position="641"/>
        <end position="659"/>
    </location>
</feature>
<dbReference type="STRING" id="683960.A0A1E3NVN1"/>
<dbReference type="EMBL" id="KV454214">
    <property type="protein sequence ID" value="ODQ57221.1"/>
    <property type="molecule type" value="Genomic_DNA"/>
</dbReference>